<accession>A0A843TSV5</accession>
<keyword evidence="2" id="KW-1185">Reference proteome</keyword>
<comment type="caution">
    <text evidence="1">The sequence shown here is derived from an EMBL/GenBank/DDBJ whole genome shotgun (WGS) entry which is preliminary data.</text>
</comment>
<organism evidence="1 2">
    <name type="scientific">Colocasia esculenta</name>
    <name type="common">Wild taro</name>
    <name type="synonym">Arum esculentum</name>
    <dbReference type="NCBI Taxonomy" id="4460"/>
    <lineage>
        <taxon>Eukaryota</taxon>
        <taxon>Viridiplantae</taxon>
        <taxon>Streptophyta</taxon>
        <taxon>Embryophyta</taxon>
        <taxon>Tracheophyta</taxon>
        <taxon>Spermatophyta</taxon>
        <taxon>Magnoliopsida</taxon>
        <taxon>Liliopsida</taxon>
        <taxon>Araceae</taxon>
        <taxon>Aroideae</taxon>
        <taxon>Colocasieae</taxon>
        <taxon>Colocasia</taxon>
    </lineage>
</organism>
<dbReference type="Proteomes" id="UP000652761">
    <property type="component" value="Unassembled WGS sequence"/>
</dbReference>
<evidence type="ECO:0000313" key="1">
    <source>
        <dbReference type="EMBL" id="MQL73256.1"/>
    </source>
</evidence>
<dbReference type="EMBL" id="NMUH01000159">
    <property type="protein sequence ID" value="MQL73256.1"/>
    <property type="molecule type" value="Genomic_DNA"/>
</dbReference>
<reference evidence="1" key="1">
    <citation type="submission" date="2017-07" db="EMBL/GenBank/DDBJ databases">
        <title>Taro Niue Genome Assembly and Annotation.</title>
        <authorList>
            <person name="Atibalentja N."/>
            <person name="Keating K."/>
            <person name="Fields C.J."/>
        </authorList>
    </citation>
    <scope>NUCLEOTIDE SEQUENCE</scope>
    <source>
        <strain evidence="1">Niue_2</strain>
        <tissue evidence="1">Leaf</tissue>
    </source>
</reference>
<dbReference type="AlphaFoldDB" id="A0A843TSV5"/>
<evidence type="ECO:0000313" key="2">
    <source>
        <dbReference type="Proteomes" id="UP000652761"/>
    </source>
</evidence>
<gene>
    <name evidence="1" type="ORF">Taro_005613</name>
</gene>
<proteinExistence type="predicted"/>
<sequence length="95" mass="10767">MVVLWQLDAGGQMRRLGWVHCGGVNPELERPCEVASWVSWCQGGWRDGLGGARQIYTAKQICPGCRVKRLERKQEARRPIYRPEVLFSRGSLVGI</sequence>
<name>A0A843TSV5_COLES</name>
<protein>
    <submittedName>
        <fullName evidence="1">Uncharacterized protein</fullName>
    </submittedName>
</protein>